<proteinExistence type="predicted"/>
<dbReference type="InterPro" id="IPR001789">
    <property type="entry name" value="Sig_transdc_resp-reg_receiver"/>
</dbReference>
<evidence type="ECO:0000259" key="2">
    <source>
        <dbReference type="PROSITE" id="PS50110"/>
    </source>
</evidence>
<dbReference type="InterPro" id="IPR011006">
    <property type="entry name" value="CheY-like_superfamily"/>
</dbReference>
<gene>
    <name evidence="3" type="ORF">LCGC14_2344020</name>
</gene>
<evidence type="ECO:0000313" key="3">
    <source>
        <dbReference type="EMBL" id="KKL46591.1"/>
    </source>
</evidence>
<dbReference type="GO" id="GO:0000160">
    <property type="term" value="P:phosphorelay signal transduction system"/>
    <property type="evidence" value="ECO:0007669"/>
    <property type="project" value="InterPro"/>
</dbReference>
<dbReference type="InterPro" id="IPR050595">
    <property type="entry name" value="Bact_response_regulator"/>
</dbReference>
<dbReference type="AlphaFoldDB" id="A0A0F9CYQ4"/>
<feature type="non-terminal residue" evidence="3">
    <location>
        <position position="1"/>
    </location>
</feature>
<dbReference type="PANTHER" id="PTHR44591:SF3">
    <property type="entry name" value="RESPONSE REGULATORY DOMAIN-CONTAINING PROTEIN"/>
    <property type="match status" value="1"/>
</dbReference>
<dbReference type="Gene3D" id="3.40.50.2300">
    <property type="match status" value="1"/>
</dbReference>
<feature type="domain" description="Response regulatory" evidence="2">
    <location>
        <begin position="1"/>
        <end position="105"/>
    </location>
</feature>
<protein>
    <recommendedName>
        <fullName evidence="2">Response regulatory domain-containing protein</fullName>
    </recommendedName>
</protein>
<dbReference type="PROSITE" id="PS50110">
    <property type="entry name" value="RESPONSE_REGULATORY"/>
    <property type="match status" value="1"/>
</dbReference>
<evidence type="ECO:0000256" key="1">
    <source>
        <dbReference type="ARBA" id="ARBA00022553"/>
    </source>
</evidence>
<organism evidence="3">
    <name type="scientific">marine sediment metagenome</name>
    <dbReference type="NCBI Taxonomy" id="412755"/>
    <lineage>
        <taxon>unclassified sequences</taxon>
        <taxon>metagenomes</taxon>
        <taxon>ecological metagenomes</taxon>
    </lineage>
</organism>
<sequence length="111" mass="12699">SLLSDILTAWGGEVRSVNDAQLAMEVVRTEHFDLAMIDVVLPKIDGWELLRAAVRAQPHLADRIILITGDRWHGDTLRRLHRETLPVLYKPFDLQRLRALICDMLYVARAS</sequence>
<comment type="caution">
    <text evidence="3">The sequence shown here is derived from an EMBL/GenBank/DDBJ whole genome shotgun (WGS) entry which is preliminary data.</text>
</comment>
<accession>A0A0F9CYQ4</accession>
<name>A0A0F9CYQ4_9ZZZZ</name>
<reference evidence="3" key="1">
    <citation type="journal article" date="2015" name="Nature">
        <title>Complex archaea that bridge the gap between prokaryotes and eukaryotes.</title>
        <authorList>
            <person name="Spang A."/>
            <person name="Saw J.H."/>
            <person name="Jorgensen S.L."/>
            <person name="Zaremba-Niedzwiedzka K."/>
            <person name="Martijn J."/>
            <person name="Lind A.E."/>
            <person name="van Eijk R."/>
            <person name="Schleper C."/>
            <person name="Guy L."/>
            <person name="Ettema T.J."/>
        </authorList>
    </citation>
    <scope>NUCLEOTIDE SEQUENCE</scope>
</reference>
<dbReference type="Pfam" id="PF00072">
    <property type="entry name" value="Response_reg"/>
    <property type="match status" value="1"/>
</dbReference>
<dbReference type="PANTHER" id="PTHR44591">
    <property type="entry name" value="STRESS RESPONSE REGULATOR PROTEIN 1"/>
    <property type="match status" value="1"/>
</dbReference>
<dbReference type="EMBL" id="LAZR01033974">
    <property type="protein sequence ID" value="KKL46591.1"/>
    <property type="molecule type" value="Genomic_DNA"/>
</dbReference>
<keyword evidence="1" id="KW-0597">Phosphoprotein</keyword>
<dbReference type="SUPFAM" id="SSF52172">
    <property type="entry name" value="CheY-like"/>
    <property type="match status" value="1"/>
</dbReference>